<sequence>MRLVQGITVCNNIYCANERMQREIVLSFLLHAWTEGSSLISHQLHQEYEQTANNNPDSGLTEGGGGTDLTIHVWVSANSGQ</sequence>
<dbReference type="Proteomes" id="UP000015106">
    <property type="component" value="Chromosome 4"/>
</dbReference>
<dbReference type="EnsemblPlants" id="TuG1812G0400001308.01.T01">
    <property type="protein sequence ID" value="TuG1812G0400001308.01.T01"/>
    <property type="gene ID" value="TuG1812G0400001308.01"/>
</dbReference>
<name>A0A8R7U6Q7_TRIUA</name>
<dbReference type="AlphaFoldDB" id="A0A8R7U6Q7"/>
<organism evidence="1 2">
    <name type="scientific">Triticum urartu</name>
    <name type="common">Red wild einkorn</name>
    <name type="synonym">Crithodium urartu</name>
    <dbReference type="NCBI Taxonomy" id="4572"/>
    <lineage>
        <taxon>Eukaryota</taxon>
        <taxon>Viridiplantae</taxon>
        <taxon>Streptophyta</taxon>
        <taxon>Embryophyta</taxon>
        <taxon>Tracheophyta</taxon>
        <taxon>Spermatophyta</taxon>
        <taxon>Magnoliopsida</taxon>
        <taxon>Liliopsida</taxon>
        <taxon>Poales</taxon>
        <taxon>Poaceae</taxon>
        <taxon>BOP clade</taxon>
        <taxon>Pooideae</taxon>
        <taxon>Triticodae</taxon>
        <taxon>Triticeae</taxon>
        <taxon>Triticinae</taxon>
        <taxon>Triticum</taxon>
    </lineage>
</organism>
<reference evidence="1" key="3">
    <citation type="submission" date="2022-06" db="UniProtKB">
        <authorList>
            <consortium name="EnsemblPlants"/>
        </authorList>
    </citation>
    <scope>IDENTIFICATION</scope>
</reference>
<reference evidence="2" key="1">
    <citation type="journal article" date="2013" name="Nature">
        <title>Draft genome of the wheat A-genome progenitor Triticum urartu.</title>
        <authorList>
            <person name="Ling H.Q."/>
            <person name="Zhao S."/>
            <person name="Liu D."/>
            <person name="Wang J."/>
            <person name="Sun H."/>
            <person name="Zhang C."/>
            <person name="Fan H."/>
            <person name="Li D."/>
            <person name="Dong L."/>
            <person name="Tao Y."/>
            <person name="Gao C."/>
            <person name="Wu H."/>
            <person name="Li Y."/>
            <person name="Cui Y."/>
            <person name="Guo X."/>
            <person name="Zheng S."/>
            <person name="Wang B."/>
            <person name="Yu K."/>
            <person name="Liang Q."/>
            <person name="Yang W."/>
            <person name="Lou X."/>
            <person name="Chen J."/>
            <person name="Feng M."/>
            <person name="Jian J."/>
            <person name="Zhang X."/>
            <person name="Luo G."/>
            <person name="Jiang Y."/>
            <person name="Liu J."/>
            <person name="Wang Z."/>
            <person name="Sha Y."/>
            <person name="Zhang B."/>
            <person name="Wu H."/>
            <person name="Tang D."/>
            <person name="Shen Q."/>
            <person name="Xue P."/>
            <person name="Zou S."/>
            <person name="Wang X."/>
            <person name="Liu X."/>
            <person name="Wang F."/>
            <person name="Yang Y."/>
            <person name="An X."/>
            <person name="Dong Z."/>
            <person name="Zhang K."/>
            <person name="Zhang X."/>
            <person name="Luo M.C."/>
            <person name="Dvorak J."/>
            <person name="Tong Y."/>
            <person name="Wang J."/>
            <person name="Yang H."/>
            <person name="Li Z."/>
            <person name="Wang D."/>
            <person name="Zhang A."/>
            <person name="Wang J."/>
        </authorList>
    </citation>
    <scope>NUCLEOTIDE SEQUENCE</scope>
    <source>
        <strain evidence="2">cv. G1812</strain>
    </source>
</reference>
<keyword evidence="2" id="KW-1185">Reference proteome</keyword>
<accession>A0A8R7U6Q7</accession>
<proteinExistence type="predicted"/>
<dbReference type="Gramene" id="TuG1812G0400001308.01.T01">
    <property type="protein sequence ID" value="TuG1812G0400001308.01.T01"/>
    <property type="gene ID" value="TuG1812G0400001308.01"/>
</dbReference>
<protein>
    <submittedName>
        <fullName evidence="1">Uncharacterized protein</fullName>
    </submittedName>
</protein>
<evidence type="ECO:0000313" key="2">
    <source>
        <dbReference type="Proteomes" id="UP000015106"/>
    </source>
</evidence>
<reference evidence="1" key="2">
    <citation type="submission" date="2018-03" db="EMBL/GenBank/DDBJ databases">
        <title>The Triticum urartu genome reveals the dynamic nature of wheat genome evolution.</title>
        <authorList>
            <person name="Ling H."/>
            <person name="Ma B."/>
            <person name="Shi X."/>
            <person name="Liu H."/>
            <person name="Dong L."/>
            <person name="Sun H."/>
            <person name="Cao Y."/>
            <person name="Gao Q."/>
            <person name="Zheng S."/>
            <person name="Li Y."/>
            <person name="Yu Y."/>
            <person name="Du H."/>
            <person name="Qi M."/>
            <person name="Li Y."/>
            <person name="Yu H."/>
            <person name="Cui Y."/>
            <person name="Wang N."/>
            <person name="Chen C."/>
            <person name="Wu H."/>
            <person name="Zhao Y."/>
            <person name="Zhang J."/>
            <person name="Li Y."/>
            <person name="Zhou W."/>
            <person name="Zhang B."/>
            <person name="Hu W."/>
            <person name="Eijk M."/>
            <person name="Tang J."/>
            <person name="Witsenboer H."/>
            <person name="Zhao S."/>
            <person name="Li Z."/>
            <person name="Zhang A."/>
            <person name="Wang D."/>
            <person name="Liang C."/>
        </authorList>
    </citation>
    <scope>NUCLEOTIDE SEQUENCE [LARGE SCALE GENOMIC DNA]</scope>
    <source>
        <strain evidence="1">cv. G1812</strain>
    </source>
</reference>
<evidence type="ECO:0000313" key="1">
    <source>
        <dbReference type="EnsemblPlants" id="TuG1812G0400001308.01.T01"/>
    </source>
</evidence>